<feature type="transmembrane region" description="Helical" evidence="2">
    <location>
        <begin position="20"/>
        <end position="42"/>
    </location>
</feature>
<keyword evidence="4" id="KW-1185">Reference proteome</keyword>
<evidence type="ECO:0000256" key="2">
    <source>
        <dbReference type="SAM" id="Phobius"/>
    </source>
</evidence>
<dbReference type="Proteomes" id="UP000249723">
    <property type="component" value="Unassembled WGS sequence"/>
</dbReference>
<feature type="compositionally biased region" description="Acidic residues" evidence="1">
    <location>
        <begin position="435"/>
        <end position="448"/>
    </location>
</feature>
<feature type="compositionally biased region" description="Basic and acidic residues" evidence="1">
    <location>
        <begin position="409"/>
        <end position="424"/>
    </location>
</feature>
<reference evidence="4" key="1">
    <citation type="submission" date="2016-10" db="EMBL/GenBank/DDBJ databases">
        <authorList>
            <person name="Jeantristanb JTB J.-T."/>
            <person name="Ricardo R."/>
        </authorList>
    </citation>
    <scope>NUCLEOTIDE SEQUENCE [LARGE SCALE GENOMIC DNA]</scope>
</reference>
<evidence type="ECO:0000256" key="1">
    <source>
        <dbReference type="SAM" id="MobiDB-lite"/>
    </source>
</evidence>
<accession>A0A2X0N887</accession>
<keyword evidence="2" id="KW-1133">Transmembrane helix</keyword>
<evidence type="ECO:0000313" key="3">
    <source>
        <dbReference type="EMBL" id="SDA01456.1"/>
    </source>
</evidence>
<dbReference type="OrthoDB" id="2537773at2759"/>
<feature type="transmembrane region" description="Helical" evidence="2">
    <location>
        <begin position="63"/>
        <end position="90"/>
    </location>
</feature>
<feature type="transmembrane region" description="Helical" evidence="2">
    <location>
        <begin position="200"/>
        <end position="220"/>
    </location>
</feature>
<feature type="compositionally biased region" description="Polar residues" evidence="1">
    <location>
        <begin position="599"/>
        <end position="614"/>
    </location>
</feature>
<feature type="compositionally biased region" description="Basic and acidic residues" evidence="1">
    <location>
        <begin position="359"/>
        <end position="371"/>
    </location>
</feature>
<evidence type="ECO:0000313" key="4">
    <source>
        <dbReference type="Proteomes" id="UP000249723"/>
    </source>
</evidence>
<name>A0A2X0N887_9BASI</name>
<sequence>MSTTIPTVGFIQDRLHQFPSALVIFLAVLLTLLGVGINNAGARSLLVGTQWGKEPGTETSKPYIGGGVGGIVFGMVTFATLATILLLAVISEKHDPSVGPGMLFALWVCTGLVGGAFGARWRWAARSCCGVLGGCVSTLAPFFSIPQLSSLLDPLRSLSFSYLIIASLHLSSLLARSIFTLLLTLFSLVLCLLPQTVKFLSVLSAFSGAWIHFLGIDLLMKIGYVDLTGLLVAKFGVSASGQVEEEVLVLVWEKASWRACVAGWWLMGLSGAAWQWYWGGEAGGKEKVGDTYLSSLVSTGEAPKALLGTYTPPSESFLTRISHLFTFWKTSSTQSARFTDLPNPRTRNGRRRTSTWDGEELHQDGNEDRLSSRIWTDDEEDELGVQSDEEGQSEELIFGRRGGRKRGGRRVEEHELNSVKDSHRGSNPAKYDTQWSDEEGDYEVDEEDLGLHGGTSRDLRSKPPAYSTSPTRYSLGSGWSGTTLGATGDAADADVAHHGKSGIAPGSGRDPPSSQGAVRGRSDHPSNADRPRKEFFPPNQAESPTRVPLPATPSLRKAIDRIDVAQRQARSETPTTPQKNPFHHPSDESTEYETDLGNGKSSRPVSIKSTSSQASYDAWWAEVIAKSKAK</sequence>
<feature type="transmembrane region" description="Helical" evidence="2">
    <location>
        <begin position="102"/>
        <end position="121"/>
    </location>
</feature>
<dbReference type="AlphaFoldDB" id="A0A2X0N887"/>
<feature type="region of interest" description="Disordered" evidence="1">
    <location>
        <begin position="336"/>
        <end position="614"/>
    </location>
</feature>
<keyword evidence="2" id="KW-0472">Membrane</keyword>
<gene>
    <name evidence="3" type="ORF">BZ3500_MVSOF-1268-A1-R1_CHR10-1G02684</name>
</gene>
<feature type="compositionally biased region" description="Acidic residues" evidence="1">
    <location>
        <begin position="377"/>
        <end position="393"/>
    </location>
</feature>
<dbReference type="EMBL" id="FMWP01000116">
    <property type="protein sequence ID" value="SDA01456.1"/>
    <property type="molecule type" value="Genomic_DNA"/>
</dbReference>
<feature type="transmembrane region" description="Helical" evidence="2">
    <location>
        <begin position="160"/>
        <end position="193"/>
    </location>
</feature>
<organism evidence="3 4">
    <name type="scientific">Microbotryum saponariae</name>
    <dbReference type="NCBI Taxonomy" id="289078"/>
    <lineage>
        <taxon>Eukaryota</taxon>
        <taxon>Fungi</taxon>
        <taxon>Dikarya</taxon>
        <taxon>Basidiomycota</taxon>
        <taxon>Pucciniomycotina</taxon>
        <taxon>Microbotryomycetes</taxon>
        <taxon>Microbotryales</taxon>
        <taxon>Microbotryaceae</taxon>
        <taxon>Microbotryum</taxon>
    </lineage>
</organism>
<proteinExistence type="predicted"/>
<protein>
    <submittedName>
        <fullName evidence="3">BZ3500_MvSof-1268-A1-R1_Chr10-1g02684 protein</fullName>
    </submittedName>
</protein>
<feature type="transmembrane region" description="Helical" evidence="2">
    <location>
        <begin position="128"/>
        <end position="148"/>
    </location>
</feature>
<feature type="compositionally biased region" description="Low complexity" evidence="1">
    <location>
        <begin position="474"/>
        <end position="490"/>
    </location>
</feature>
<keyword evidence="2" id="KW-0812">Transmembrane</keyword>
<feature type="compositionally biased region" description="Basic and acidic residues" evidence="1">
    <location>
        <begin position="520"/>
        <end position="535"/>
    </location>
</feature>